<evidence type="ECO:0000259" key="1">
    <source>
        <dbReference type="PROSITE" id="PS51140"/>
    </source>
</evidence>
<keyword evidence="3" id="KW-1185">Reference proteome</keyword>
<comment type="caution">
    <text evidence="2">The sequence shown here is derived from an EMBL/GenBank/DDBJ whole genome shotgun (WGS) entry which is preliminary data.</text>
</comment>
<sequence length="198" mass="21558">MKPGVSSLNPYAAAYIPLSKREVDDRTYLTAKNSKSINETNWLGNPDIHNQQHFQASLECDARGMVKQLSQEAFTLKSHPAHGSYGASSQNVNEVAERIVDEEFDMDLEYLQMHFPGISDQSLTDVYLANKGDLGATIDMLSQLEFYTVESSETLPDTLDIGDVSEIGSSAHYASLKMKNVPGAADASSKASDSSVTS</sequence>
<dbReference type="InterPro" id="IPR003892">
    <property type="entry name" value="CUE"/>
</dbReference>
<name>A0A8K0HDU8_9ROSA</name>
<protein>
    <recommendedName>
        <fullName evidence="1">CUE domain-containing protein</fullName>
    </recommendedName>
</protein>
<feature type="domain" description="CUE" evidence="1">
    <location>
        <begin position="103"/>
        <end position="146"/>
    </location>
</feature>
<dbReference type="SUPFAM" id="SSF46934">
    <property type="entry name" value="UBA-like"/>
    <property type="match status" value="1"/>
</dbReference>
<dbReference type="GO" id="GO:0043130">
    <property type="term" value="F:ubiquitin binding"/>
    <property type="evidence" value="ECO:0007669"/>
    <property type="project" value="InterPro"/>
</dbReference>
<dbReference type="AlphaFoldDB" id="A0A8K0HDU8"/>
<evidence type="ECO:0000313" key="3">
    <source>
        <dbReference type="Proteomes" id="UP000796880"/>
    </source>
</evidence>
<dbReference type="CDD" id="cd14371">
    <property type="entry name" value="CUE_CID7_like"/>
    <property type="match status" value="1"/>
</dbReference>
<dbReference type="PANTHER" id="PTHR37252">
    <property type="entry name" value="POLYADENYLATE-BINDING PROTEIN-INTERACTING PROTEIN 6"/>
    <property type="match status" value="1"/>
</dbReference>
<reference evidence="2" key="1">
    <citation type="submission" date="2020-03" db="EMBL/GenBank/DDBJ databases">
        <title>A high-quality chromosome-level genome assembly of a woody plant with both climbing and erect habits, Rhamnella rubrinervis.</title>
        <authorList>
            <person name="Lu Z."/>
            <person name="Yang Y."/>
            <person name="Zhu X."/>
            <person name="Sun Y."/>
        </authorList>
    </citation>
    <scope>NUCLEOTIDE SEQUENCE</scope>
    <source>
        <strain evidence="2">BYM</strain>
        <tissue evidence="2">Leaf</tissue>
    </source>
</reference>
<dbReference type="Gene3D" id="1.10.8.10">
    <property type="entry name" value="DNA helicase RuvA subunit, C-terminal domain"/>
    <property type="match status" value="1"/>
</dbReference>
<proteinExistence type="predicted"/>
<dbReference type="InterPro" id="IPR041806">
    <property type="entry name" value="CID5/6/7_CUE"/>
</dbReference>
<accession>A0A8K0HDU8</accession>
<evidence type="ECO:0000313" key="2">
    <source>
        <dbReference type="EMBL" id="KAF3450777.1"/>
    </source>
</evidence>
<dbReference type="PROSITE" id="PS51140">
    <property type="entry name" value="CUE"/>
    <property type="match status" value="1"/>
</dbReference>
<dbReference type="InterPro" id="IPR009060">
    <property type="entry name" value="UBA-like_sf"/>
</dbReference>
<organism evidence="2 3">
    <name type="scientific">Rhamnella rubrinervis</name>
    <dbReference type="NCBI Taxonomy" id="2594499"/>
    <lineage>
        <taxon>Eukaryota</taxon>
        <taxon>Viridiplantae</taxon>
        <taxon>Streptophyta</taxon>
        <taxon>Embryophyta</taxon>
        <taxon>Tracheophyta</taxon>
        <taxon>Spermatophyta</taxon>
        <taxon>Magnoliopsida</taxon>
        <taxon>eudicotyledons</taxon>
        <taxon>Gunneridae</taxon>
        <taxon>Pentapetalae</taxon>
        <taxon>rosids</taxon>
        <taxon>fabids</taxon>
        <taxon>Rosales</taxon>
        <taxon>Rhamnaceae</taxon>
        <taxon>rhamnoid group</taxon>
        <taxon>Rhamneae</taxon>
        <taxon>Rhamnella</taxon>
    </lineage>
</organism>
<dbReference type="Proteomes" id="UP000796880">
    <property type="component" value="Unassembled WGS sequence"/>
</dbReference>
<dbReference type="PANTHER" id="PTHR37252:SF3">
    <property type="entry name" value="POLYADENYLATE-BINDING PROTEIN-INTERACTING PROTEIN 6"/>
    <property type="match status" value="1"/>
</dbReference>
<gene>
    <name evidence="2" type="ORF">FNV43_RR06866</name>
</gene>
<dbReference type="InterPro" id="IPR038981">
    <property type="entry name" value="CID5/CID6"/>
</dbReference>
<dbReference type="OrthoDB" id="769720at2759"/>
<dbReference type="EMBL" id="VOIH02000003">
    <property type="protein sequence ID" value="KAF3450777.1"/>
    <property type="molecule type" value="Genomic_DNA"/>
</dbReference>